<evidence type="ECO:0000313" key="1">
    <source>
        <dbReference type="EMBL" id="AMW05998.1"/>
    </source>
</evidence>
<protein>
    <submittedName>
        <fullName evidence="1">Uncharacterized protein</fullName>
    </submittedName>
</protein>
<proteinExistence type="predicted"/>
<keyword evidence="2" id="KW-1185">Reference proteome</keyword>
<sequence>MLWRLLFPSWAFFDAITDVPRLEIRGLTENGVAGPWRAALAAPARGRWAVLYHPEGTAHLAMQAIVDRLAVEQESGEHDGTTVALVAAVAAWSLEERTHERSDHTGAAHGQWQWRIVAVDALHPHAVRTIYESRPEAFPS</sequence>
<gene>
    <name evidence="1" type="ORF">GEMMAAP_16795</name>
</gene>
<dbReference type="KEGG" id="gph:GEMMAAP_16795"/>
<name>A0A143BLW1_9BACT</name>
<evidence type="ECO:0000313" key="2">
    <source>
        <dbReference type="Proteomes" id="UP000076404"/>
    </source>
</evidence>
<reference evidence="1 2" key="1">
    <citation type="journal article" date="2014" name="Proc. Natl. Acad. Sci. U.S.A.">
        <title>Functional type 2 photosynthetic reaction centers found in the rare bacterial phylum Gemmatimonadetes.</title>
        <authorList>
            <person name="Zeng Y."/>
            <person name="Feng F."/>
            <person name="Medova H."/>
            <person name="Dean J."/>
            <person name="Koblizek M."/>
        </authorList>
    </citation>
    <scope>NUCLEOTIDE SEQUENCE [LARGE SCALE GENOMIC DNA]</scope>
    <source>
        <strain evidence="1 2">AP64</strain>
    </source>
</reference>
<dbReference type="RefSeq" id="WP_026848269.1">
    <property type="nucleotide sequence ID" value="NZ_CP011454.1"/>
</dbReference>
<dbReference type="AlphaFoldDB" id="A0A143BLW1"/>
<dbReference type="EMBL" id="CP011454">
    <property type="protein sequence ID" value="AMW05998.1"/>
    <property type="molecule type" value="Genomic_DNA"/>
</dbReference>
<reference evidence="1 2" key="2">
    <citation type="journal article" date="2016" name="Environ. Microbiol. Rep.">
        <title>Metagenomic evidence for the presence of phototrophic Gemmatimonadetes bacteria in diverse environments.</title>
        <authorList>
            <person name="Zeng Y."/>
            <person name="Baumbach J."/>
            <person name="Barbosa E.G."/>
            <person name="Azevedo V."/>
            <person name="Zhang C."/>
            <person name="Koblizek M."/>
        </authorList>
    </citation>
    <scope>NUCLEOTIDE SEQUENCE [LARGE SCALE GENOMIC DNA]</scope>
    <source>
        <strain evidence="1 2">AP64</strain>
    </source>
</reference>
<dbReference type="Proteomes" id="UP000076404">
    <property type="component" value="Chromosome"/>
</dbReference>
<accession>A0A143BLW1</accession>
<organism evidence="1 2">
    <name type="scientific">Gemmatimonas phototrophica</name>
    <dbReference type="NCBI Taxonomy" id="1379270"/>
    <lineage>
        <taxon>Bacteria</taxon>
        <taxon>Pseudomonadati</taxon>
        <taxon>Gemmatimonadota</taxon>
        <taxon>Gemmatimonadia</taxon>
        <taxon>Gemmatimonadales</taxon>
        <taxon>Gemmatimonadaceae</taxon>
        <taxon>Gemmatimonas</taxon>
    </lineage>
</organism>